<sequence>MNCRLLCLLLYTFSKETFLVLASLPNHEVENEPDEPTHASLRPHSSPHLRKHPFELGSAGISPLDRFSATLHSSTRHLQPNENSSDDKNDDSDLNSVPDRDSDSADDETIVINHTDVIFEIEMNISNCNHGLMVIETDRSGCEITGVGNNINLTGCEKAFLKIVLNATGCESGYAMIETHNNDTDSADDSADDGISDENN</sequence>
<feature type="signal peptide" evidence="2">
    <location>
        <begin position="1"/>
        <end position="22"/>
    </location>
</feature>
<feature type="compositionally biased region" description="Acidic residues" evidence="1">
    <location>
        <begin position="185"/>
        <end position="200"/>
    </location>
</feature>
<dbReference type="AlphaFoldDB" id="A0A1Z5KI21"/>
<feature type="region of interest" description="Disordered" evidence="1">
    <location>
        <begin position="181"/>
        <end position="200"/>
    </location>
</feature>
<reference evidence="3 4" key="1">
    <citation type="journal article" date="2015" name="Plant Cell">
        <title>Oil accumulation by the oleaginous diatom Fistulifera solaris as revealed by the genome and transcriptome.</title>
        <authorList>
            <person name="Tanaka T."/>
            <person name="Maeda Y."/>
            <person name="Veluchamy A."/>
            <person name="Tanaka M."/>
            <person name="Abida H."/>
            <person name="Marechal E."/>
            <person name="Bowler C."/>
            <person name="Muto M."/>
            <person name="Sunaga Y."/>
            <person name="Tanaka M."/>
            <person name="Yoshino T."/>
            <person name="Taniguchi T."/>
            <person name="Fukuda Y."/>
            <person name="Nemoto M."/>
            <person name="Matsumoto M."/>
            <person name="Wong P.S."/>
            <person name="Aburatani S."/>
            <person name="Fujibuchi W."/>
        </authorList>
    </citation>
    <scope>NUCLEOTIDE SEQUENCE [LARGE SCALE GENOMIC DNA]</scope>
    <source>
        <strain evidence="3 4">JPCC DA0580</strain>
    </source>
</reference>
<gene>
    <name evidence="3" type="ORF">FisN_6Hh006</name>
</gene>
<keyword evidence="4" id="KW-1185">Reference proteome</keyword>
<comment type="caution">
    <text evidence="3">The sequence shown here is derived from an EMBL/GenBank/DDBJ whole genome shotgun (WGS) entry which is preliminary data.</text>
</comment>
<dbReference type="InParanoid" id="A0A1Z5KI21"/>
<feature type="region of interest" description="Disordered" evidence="1">
    <location>
        <begin position="28"/>
        <end position="55"/>
    </location>
</feature>
<protein>
    <submittedName>
        <fullName evidence="3">Uncharacterized protein</fullName>
    </submittedName>
</protein>
<name>A0A1Z5KI21_FISSO</name>
<dbReference type="Proteomes" id="UP000198406">
    <property type="component" value="Unassembled WGS sequence"/>
</dbReference>
<evidence type="ECO:0000256" key="1">
    <source>
        <dbReference type="SAM" id="MobiDB-lite"/>
    </source>
</evidence>
<evidence type="ECO:0000313" key="4">
    <source>
        <dbReference type="Proteomes" id="UP000198406"/>
    </source>
</evidence>
<accession>A0A1Z5KI21</accession>
<organism evidence="3 4">
    <name type="scientific">Fistulifera solaris</name>
    <name type="common">Oleaginous diatom</name>
    <dbReference type="NCBI Taxonomy" id="1519565"/>
    <lineage>
        <taxon>Eukaryota</taxon>
        <taxon>Sar</taxon>
        <taxon>Stramenopiles</taxon>
        <taxon>Ochrophyta</taxon>
        <taxon>Bacillariophyta</taxon>
        <taxon>Bacillariophyceae</taxon>
        <taxon>Bacillariophycidae</taxon>
        <taxon>Naviculales</taxon>
        <taxon>Naviculaceae</taxon>
        <taxon>Fistulifera</taxon>
    </lineage>
</organism>
<keyword evidence="2" id="KW-0732">Signal</keyword>
<feature type="region of interest" description="Disordered" evidence="1">
    <location>
        <begin position="75"/>
        <end position="108"/>
    </location>
</feature>
<evidence type="ECO:0000313" key="3">
    <source>
        <dbReference type="EMBL" id="GAX25954.1"/>
    </source>
</evidence>
<evidence type="ECO:0000256" key="2">
    <source>
        <dbReference type="SAM" id="SignalP"/>
    </source>
</evidence>
<proteinExistence type="predicted"/>
<feature type="chain" id="PRO_5012893628" evidence="2">
    <location>
        <begin position="23"/>
        <end position="200"/>
    </location>
</feature>
<dbReference type="EMBL" id="BDSP01000234">
    <property type="protein sequence ID" value="GAX25954.1"/>
    <property type="molecule type" value="Genomic_DNA"/>
</dbReference>